<accession>A0ABQ0E7Y9</accession>
<proteinExistence type="predicted"/>
<name>A0ABQ0E7Y9_9BACT</name>
<organism evidence="2 3">
    <name type="scientific">Desulfovibrio falkowii</name>
    <dbReference type="NCBI Taxonomy" id="3136602"/>
    <lineage>
        <taxon>Bacteria</taxon>
        <taxon>Pseudomonadati</taxon>
        <taxon>Thermodesulfobacteriota</taxon>
        <taxon>Desulfovibrionia</taxon>
        <taxon>Desulfovibrionales</taxon>
        <taxon>Desulfovibrionaceae</taxon>
        <taxon>Desulfovibrio</taxon>
    </lineage>
</organism>
<sequence length="238" mass="27591">MSALHFIAAINMFPLPDAIRWGFVEFLSDSSQRIDGEDKWLLVKPDEYQEWMEKMRYALDGFAELIGDPTWAEKNFQWLENKIHIPWDALPDETATTIFHTLPEHLQGILKDFRVYDEERDICFLPPLLSSEIQNQLLQGWRRYVSQTESALAEMQEENLKNARLLEAERKSLQSIQSVNTTLQQRVDTIAADNEQLKLTAQALEAQNNKLISELSAMHASRSWRTTAPLRSLTALFR</sequence>
<evidence type="ECO:0000313" key="3">
    <source>
        <dbReference type="Proteomes" id="UP001628192"/>
    </source>
</evidence>
<keyword evidence="1" id="KW-0175">Coiled coil</keyword>
<keyword evidence="3" id="KW-1185">Reference proteome</keyword>
<reference evidence="2 3" key="1">
    <citation type="journal article" date="2025" name="Int. J. Syst. Evol. Microbiol.">
        <title>Desulfovibrio falkowii sp. nov., Porphyromonas miyakawae sp. nov., Mediterraneibacter flintii sp. nov. and Owariibacterium komagatae gen. nov., sp. nov., isolated from human faeces.</title>
        <authorList>
            <person name="Hamaguchi T."/>
            <person name="Ohara M."/>
            <person name="Hisatomi A."/>
            <person name="Sekiguchi K."/>
            <person name="Takeda J.I."/>
            <person name="Ueyama J."/>
            <person name="Ito M."/>
            <person name="Nishiwaki H."/>
            <person name="Ogi T."/>
            <person name="Hirayama M."/>
            <person name="Ohkuma M."/>
            <person name="Sakamoto M."/>
            <person name="Ohno K."/>
        </authorList>
    </citation>
    <scope>NUCLEOTIDE SEQUENCE [LARGE SCALE GENOMIC DNA]</scope>
    <source>
        <strain evidence="2 3">13CB8C</strain>
    </source>
</reference>
<dbReference type="Proteomes" id="UP001628192">
    <property type="component" value="Unassembled WGS sequence"/>
</dbReference>
<gene>
    <name evidence="2" type="ORF">Defa_10980</name>
</gene>
<protein>
    <submittedName>
        <fullName evidence="2">Uncharacterized protein</fullName>
    </submittedName>
</protein>
<dbReference type="RefSeq" id="WP_407844368.1">
    <property type="nucleotide sequence ID" value="NZ_BAAFSG010000001.1"/>
</dbReference>
<evidence type="ECO:0000313" key="2">
    <source>
        <dbReference type="EMBL" id="GAB1253611.1"/>
    </source>
</evidence>
<dbReference type="EMBL" id="BAAFSG010000001">
    <property type="protein sequence ID" value="GAB1253611.1"/>
    <property type="molecule type" value="Genomic_DNA"/>
</dbReference>
<evidence type="ECO:0000256" key="1">
    <source>
        <dbReference type="SAM" id="Coils"/>
    </source>
</evidence>
<comment type="caution">
    <text evidence="2">The sequence shown here is derived from an EMBL/GenBank/DDBJ whole genome shotgun (WGS) entry which is preliminary data.</text>
</comment>
<feature type="coiled-coil region" evidence="1">
    <location>
        <begin position="187"/>
        <end position="214"/>
    </location>
</feature>